<organism evidence="7 8">
    <name type="scientific">Pleomassaria siparia CBS 279.74</name>
    <dbReference type="NCBI Taxonomy" id="1314801"/>
    <lineage>
        <taxon>Eukaryota</taxon>
        <taxon>Fungi</taxon>
        <taxon>Dikarya</taxon>
        <taxon>Ascomycota</taxon>
        <taxon>Pezizomycotina</taxon>
        <taxon>Dothideomycetes</taxon>
        <taxon>Pleosporomycetidae</taxon>
        <taxon>Pleosporales</taxon>
        <taxon>Pleomassariaceae</taxon>
        <taxon>Pleomassaria</taxon>
    </lineage>
</organism>
<name>A0A6G1KGQ8_9PLEO</name>
<dbReference type="Gene3D" id="3.40.50.150">
    <property type="entry name" value="Vaccinia Virus protein VP39"/>
    <property type="match status" value="1"/>
</dbReference>
<evidence type="ECO:0000256" key="1">
    <source>
        <dbReference type="ARBA" id="ARBA00022603"/>
    </source>
</evidence>
<dbReference type="InterPro" id="IPR012967">
    <property type="entry name" value="COMT_dimerisation"/>
</dbReference>
<dbReference type="EMBL" id="MU005767">
    <property type="protein sequence ID" value="KAF2711735.1"/>
    <property type="molecule type" value="Genomic_DNA"/>
</dbReference>
<keyword evidence="2 7" id="KW-0808">Transferase</keyword>
<protein>
    <submittedName>
        <fullName evidence="7">S-adenosyl-L-methionine-dependent methyltransferase</fullName>
    </submittedName>
</protein>
<feature type="domain" description="O-methyltransferase C-terminal" evidence="5">
    <location>
        <begin position="232"/>
        <end position="425"/>
    </location>
</feature>
<proteinExistence type="predicted"/>
<evidence type="ECO:0000256" key="2">
    <source>
        <dbReference type="ARBA" id="ARBA00022679"/>
    </source>
</evidence>
<dbReference type="OrthoDB" id="1606438at2759"/>
<feature type="transmembrane region" description="Helical" evidence="4">
    <location>
        <begin position="12"/>
        <end position="30"/>
    </location>
</feature>
<dbReference type="InterPro" id="IPR001077">
    <property type="entry name" value="COMT_C"/>
</dbReference>
<dbReference type="Proteomes" id="UP000799428">
    <property type="component" value="Unassembled WGS sequence"/>
</dbReference>
<evidence type="ECO:0000259" key="6">
    <source>
        <dbReference type="Pfam" id="PF08100"/>
    </source>
</evidence>
<dbReference type="InterPro" id="IPR036390">
    <property type="entry name" value="WH_DNA-bd_sf"/>
</dbReference>
<dbReference type="PROSITE" id="PS51683">
    <property type="entry name" value="SAM_OMT_II"/>
    <property type="match status" value="1"/>
</dbReference>
<dbReference type="PANTHER" id="PTHR43712:SF12">
    <property type="entry name" value="STERIGMATOCYSTIN 8-O-METHYLTRANSFERASE"/>
    <property type="match status" value="1"/>
</dbReference>
<gene>
    <name evidence="7" type="ORF">K504DRAFT_428428</name>
</gene>
<keyword evidence="8" id="KW-1185">Reference proteome</keyword>
<accession>A0A6G1KGQ8</accession>
<dbReference type="SUPFAM" id="SSF53335">
    <property type="entry name" value="S-adenosyl-L-methionine-dependent methyltransferases"/>
    <property type="match status" value="1"/>
</dbReference>
<sequence>MTLIGTPLVATLYTWSIFGLLFSFPFTMASNNNNNNNNNNTPRIVELAAQISTSVAQLQEQLSAEGLPSPSFDENFSAKYPANVTQLRDAVLDASAELHELLLDPLMVLFKFASISNLVSIDAVARYKIPDMIPAGGRLSFEEIGQKTGLEKNVVRRLLRNAMAMRILQEPEPGVVAHTSISKFLANPAINGWAQFEARDTWPATTRIVDAIQKWPNSQQANETGWVLANNGKTVPEVIATEPERAMRFANGMNAIDWVPGYNISLLPTVYDWASLGNVKIVNVGGAMGQAAIELAKKFGNLTVLVQDSAAMMGGGVLVPAELKDRITFQEHELFAPQTEKAAVYFFRMAFRGLGDQFAEQVLKAQIPVLESGAKMLIQDVVMPEHDAVPLWRERTQRSVDTALQCFGNGRERYLDEWKALLAAADQRFILEQVHVPKDNLLGILEVTWKA</sequence>
<dbReference type="Pfam" id="PF08100">
    <property type="entry name" value="Dimerisation"/>
    <property type="match status" value="1"/>
</dbReference>
<dbReference type="SUPFAM" id="SSF46785">
    <property type="entry name" value="Winged helix' DNA-binding domain"/>
    <property type="match status" value="1"/>
</dbReference>
<evidence type="ECO:0000313" key="7">
    <source>
        <dbReference type="EMBL" id="KAF2711735.1"/>
    </source>
</evidence>
<dbReference type="GO" id="GO:0032259">
    <property type="term" value="P:methylation"/>
    <property type="evidence" value="ECO:0007669"/>
    <property type="project" value="UniProtKB-KW"/>
</dbReference>
<keyword evidence="1 7" id="KW-0489">Methyltransferase</keyword>
<keyword evidence="4" id="KW-0472">Membrane</keyword>
<evidence type="ECO:0000259" key="5">
    <source>
        <dbReference type="Pfam" id="PF00891"/>
    </source>
</evidence>
<dbReference type="InterPro" id="IPR016461">
    <property type="entry name" value="COMT-like"/>
</dbReference>
<keyword evidence="4" id="KW-1133">Transmembrane helix</keyword>
<dbReference type="AlphaFoldDB" id="A0A6G1KGQ8"/>
<feature type="domain" description="O-methyltransferase dimerisation" evidence="6">
    <location>
        <begin position="122"/>
        <end position="186"/>
    </location>
</feature>
<reference evidence="7" key="1">
    <citation type="journal article" date="2020" name="Stud. Mycol.">
        <title>101 Dothideomycetes genomes: a test case for predicting lifestyles and emergence of pathogens.</title>
        <authorList>
            <person name="Haridas S."/>
            <person name="Albert R."/>
            <person name="Binder M."/>
            <person name="Bloem J."/>
            <person name="Labutti K."/>
            <person name="Salamov A."/>
            <person name="Andreopoulos B."/>
            <person name="Baker S."/>
            <person name="Barry K."/>
            <person name="Bills G."/>
            <person name="Bluhm B."/>
            <person name="Cannon C."/>
            <person name="Castanera R."/>
            <person name="Culley D."/>
            <person name="Daum C."/>
            <person name="Ezra D."/>
            <person name="Gonzalez J."/>
            <person name="Henrissat B."/>
            <person name="Kuo A."/>
            <person name="Liang C."/>
            <person name="Lipzen A."/>
            <person name="Lutzoni F."/>
            <person name="Magnuson J."/>
            <person name="Mondo S."/>
            <person name="Nolan M."/>
            <person name="Ohm R."/>
            <person name="Pangilinan J."/>
            <person name="Park H.-J."/>
            <person name="Ramirez L."/>
            <person name="Alfaro M."/>
            <person name="Sun H."/>
            <person name="Tritt A."/>
            <person name="Yoshinaga Y."/>
            <person name="Zwiers L.-H."/>
            <person name="Turgeon B."/>
            <person name="Goodwin S."/>
            <person name="Spatafora J."/>
            <person name="Crous P."/>
            <person name="Grigoriev I."/>
        </authorList>
    </citation>
    <scope>NUCLEOTIDE SEQUENCE</scope>
    <source>
        <strain evidence="7">CBS 279.74</strain>
    </source>
</reference>
<keyword evidence="4" id="KW-0812">Transmembrane</keyword>
<keyword evidence="3" id="KW-0949">S-adenosyl-L-methionine</keyword>
<dbReference type="Pfam" id="PF00891">
    <property type="entry name" value="Methyltransf_2"/>
    <property type="match status" value="1"/>
</dbReference>
<evidence type="ECO:0000256" key="3">
    <source>
        <dbReference type="ARBA" id="ARBA00022691"/>
    </source>
</evidence>
<dbReference type="InterPro" id="IPR036388">
    <property type="entry name" value="WH-like_DNA-bd_sf"/>
</dbReference>
<dbReference type="GO" id="GO:0008171">
    <property type="term" value="F:O-methyltransferase activity"/>
    <property type="evidence" value="ECO:0007669"/>
    <property type="project" value="InterPro"/>
</dbReference>
<dbReference type="PANTHER" id="PTHR43712">
    <property type="entry name" value="PUTATIVE (AFU_ORTHOLOGUE AFUA_4G14580)-RELATED"/>
    <property type="match status" value="1"/>
</dbReference>
<dbReference type="InterPro" id="IPR029063">
    <property type="entry name" value="SAM-dependent_MTases_sf"/>
</dbReference>
<evidence type="ECO:0000256" key="4">
    <source>
        <dbReference type="SAM" id="Phobius"/>
    </source>
</evidence>
<dbReference type="Gene3D" id="1.10.10.10">
    <property type="entry name" value="Winged helix-like DNA-binding domain superfamily/Winged helix DNA-binding domain"/>
    <property type="match status" value="1"/>
</dbReference>
<evidence type="ECO:0000313" key="8">
    <source>
        <dbReference type="Proteomes" id="UP000799428"/>
    </source>
</evidence>